<comment type="caution">
    <text evidence="1">The sequence shown here is derived from an EMBL/GenBank/DDBJ whole genome shotgun (WGS) entry which is preliminary data.</text>
</comment>
<organism evidence="1 2">
    <name type="scientific">Sorghum bicolor</name>
    <name type="common">Sorghum</name>
    <name type="synonym">Sorghum vulgare</name>
    <dbReference type="NCBI Taxonomy" id="4558"/>
    <lineage>
        <taxon>Eukaryota</taxon>
        <taxon>Viridiplantae</taxon>
        <taxon>Streptophyta</taxon>
        <taxon>Embryophyta</taxon>
        <taxon>Tracheophyta</taxon>
        <taxon>Spermatophyta</taxon>
        <taxon>Magnoliopsida</taxon>
        <taxon>Liliopsida</taxon>
        <taxon>Poales</taxon>
        <taxon>Poaceae</taxon>
        <taxon>PACMAD clade</taxon>
        <taxon>Panicoideae</taxon>
        <taxon>Andropogonodae</taxon>
        <taxon>Andropogoneae</taxon>
        <taxon>Sorghinae</taxon>
        <taxon>Sorghum</taxon>
    </lineage>
</organism>
<proteinExistence type="predicted"/>
<gene>
    <name evidence="1" type="ORF">BDA96_02G430700</name>
</gene>
<reference evidence="1" key="2">
    <citation type="submission" date="2020-10" db="EMBL/GenBank/DDBJ databases">
        <authorList>
            <person name="Cooper E.A."/>
            <person name="Brenton Z.W."/>
            <person name="Flinn B.S."/>
            <person name="Jenkins J."/>
            <person name="Shu S."/>
            <person name="Flowers D."/>
            <person name="Luo F."/>
            <person name="Wang Y."/>
            <person name="Xia P."/>
            <person name="Barry K."/>
            <person name="Daum C."/>
            <person name="Lipzen A."/>
            <person name="Yoshinaga Y."/>
            <person name="Schmutz J."/>
            <person name="Saski C."/>
            <person name="Vermerris W."/>
            <person name="Kresovich S."/>
        </authorList>
    </citation>
    <scope>NUCLEOTIDE SEQUENCE</scope>
</reference>
<dbReference type="EMBL" id="CM027681">
    <property type="protein sequence ID" value="KAG0546245.1"/>
    <property type="molecule type" value="Genomic_DNA"/>
</dbReference>
<accession>A0A921RUM7</accession>
<dbReference type="AlphaFoldDB" id="A0A921RUM7"/>
<reference evidence="1" key="1">
    <citation type="journal article" date="2019" name="BMC Genomics">
        <title>A new reference genome for Sorghum bicolor reveals high levels of sequence similarity between sweet and grain genotypes: implications for the genetics of sugar metabolism.</title>
        <authorList>
            <person name="Cooper E.A."/>
            <person name="Brenton Z.W."/>
            <person name="Flinn B.S."/>
            <person name="Jenkins J."/>
            <person name="Shu S."/>
            <person name="Flowers D."/>
            <person name="Luo F."/>
            <person name="Wang Y."/>
            <person name="Xia P."/>
            <person name="Barry K."/>
            <person name="Daum C."/>
            <person name="Lipzen A."/>
            <person name="Yoshinaga Y."/>
            <person name="Schmutz J."/>
            <person name="Saski C."/>
            <person name="Vermerris W."/>
            <person name="Kresovich S."/>
        </authorList>
    </citation>
    <scope>NUCLEOTIDE SEQUENCE</scope>
</reference>
<name>A0A921RUM7_SORBI</name>
<protein>
    <submittedName>
        <fullName evidence="1">Uncharacterized protein</fullName>
    </submittedName>
</protein>
<sequence>MCRFAGKTKLCNINLTMPASVVYQETSLFLYASRNSLLLALIVICCRNFCCVLFQ</sequence>
<evidence type="ECO:0000313" key="2">
    <source>
        <dbReference type="Proteomes" id="UP000807115"/>
    </source>
</evidence>
<dbReference type="Proteomes" id="UP000807115">
    <property type="component" value="Chromosome 2"/>
</dbReference>
<evidence type="ECO:0000313" key="1">
    <source>
        <dbReference type="EMBL" id="KAG0546245.1"/>
    </source>
</evidence>